<evidence type="ECO:0000259" key="1">
    <source>
        <dbReference type="PROSITE" id="PS51061"/>
    </source>
</evidence>
<dbReference type="EMBL" id="CAFBPN010000041">
    <property type="protein sequence ID" value="CAB5021226.1"/>
    <property type="molecule type" value="Genomic_DNA"/>
</dbReference>
<dbReference type="InterPro" id="IPR036867">
    <property type="entry name" value="R3H_dom_sf"/>
</dbReference>
<dbReference type="PANTHER" id="PTHR35800:SF1">
    <property type="entry name" value="RNA-BINDING PROTEIN KHPB"/>
    <property type="match status" value="1"/>
</dbReference>
<feature type="domain" description="R3H" evidence="1">
    <location>
        <begin position="82"/>
        <end position="148"/>
    </location>
</feature>
<dbReference type="SMART" id="SM00393">
    <property type="entry name" value="R3H"/>
    <property type="match status" value="1"/>
</dbReference>
<reference evidence="2" key="1">
    <citation type="submission" date="2020-05" db="EMBL/GenBank/DDBJ databases">
        <authorList>
            <person name="Chiriac C."/>
            <person name="Salcher M."/>
            <person name="Ghai R."/>
            <person name="Kavagutti S V."/>
        </authorList>
    </citation>
    <scope>NUCLEOTIDE SEQUENCE</scope>
</reference>
<dbReference type="Gene3D" id="3.30.1370.50">
    <property type="entry name" value="R3H-like domain"/>
    <property type="match status" value="1"/>
</dbReference>
<proteinExistence type="predicted"/>
<dbReference type="PANTHER" id="PTHR35800">
    <property type="entry name" value="PROTEIN JAG"/>
    <property type="match status" value="1"/>
</dbReference>
<dbReference type="InterPro" id="IPR015946">
    <property type="entry name" value="KH_dom-like_a/b"/>
</dbReference>
<protein>
    <submittedName>
        <fullName evidence="2">Unannotated protein</fullName>
    </submittedName>
</protein>
<dbReference type="InterPro" id="IPR034079">
    <property type="entry name" value="R3H_KhpB"/>
</dbReference>
<dbReference type="Pfam" id="PF01424">
    <property type="entry name" value="R3H"/>
    <property type="match status" value="1"/>
</dbReference>
<dbReference type="PROSITE" id="PS51061">
    <property type="entry name" value="R3H"/>
    <property type="match status" value="1"/>
</dbReference>
<dbReference type="Pfam" id="PF13083">
    <property type="entry name" value="KH_KhpA-B"/>
    <property type="match status" value="1"/>
</dbReference>
<evidence type="ECO:0000313" key="2">
    <source>
        <dbReference type="EMBL" id="CAB5021226.1"/>
    </source>
</evidence>
<dbReference type="CDD" id="cd02644">
    <property type="entry name" value="R3H_jag"/>
    <property type="match status" value="1"/>
</dbReference>
<organism evidence="2">
    <name type="scientific">freshwater metagenome</name>
    <dbReference type="NCBI Taxonomy" id="449393"/>
    <lineage>
        <taxon>unclassified sequences</taxon>
        <taxon>metagenomes</taxon>
        <taxon>ecological metagenomes</taxon>
    </lineage>
</organism>
<name>A0A6J7QWS2_9ZZZZ</name>
<accession>A0A6J7QWS2</accession>
<dbReference type="InterPro" id="IPR001374">
    <property type="entry name" value="R3H_dom"/>
</dbReference>
<dbReference type="GO" id="GO:0003723">
    <property type="term" value="F:RNA binding"/>
    <property type="evidence" value="ECO:0007669"/>
    <property type="project" value="InterPro"/>
</dbReference>
<dbReference type="InterPro" id="IPR038008">
    <property type="entry name" value="Jag_KH"/>
</dbReference>
<dbReference type="InterPro" id="IPR039247">
    <property type="entry name" value="KhpB"/>
</dbReference>
<dbReference type="CDD" id="cd02414">
    <property type="entry name" value="KH-II_Jag"/>
    <property type="match status" value="1"/>
</dbReference>
<dbReference type="SUPFAM" id="SSF82708">
    <property type="entry name" value="R3H domain"/>
    <property type="match status" value="1"/>
</dbReference>
<dbReference type="Gene3D" id="3.30.300.20">
    <property type="match status" value="1"/>
</dbReference>
<gene>
    <name evidence="2" type="ORF">UFOPK4098_00878</name>
</gene>
<sequence length="151" mass="16358">MSAQAVTFLTGVVNAFGLVGTVVVEREGEELEAQVNGDDLGLLVGPRGNTLLALQDLTRVVAQRRLGDHDTRLRVDVAGYRERRRDALTRFALKVAGEVVESGQPRVLEPMASADRKVVHDALSEQTGVVTRSRGDDPYRQIVVEPAPSGE</sequence>
<dbReference type="AlphaFoldDB" id="A0A6J7QWS2"/>